<name>A0A1J7JBT8_9PEZI</name>
<dbReference type="OrthoDB" id="159229at2759"/>
<evidence type="ECO:0000313" key="10">
    <source>
        <dbReference type="Proteomes" id="UP000182658"/>
    </source>
</evidence>
<dbReference type="Proteomes" id="UP000182658">
    <property type="component" value="Unassembled WGS sequence"/>
</dbReference>
<dbReference type="Gene3D" id="2.60.40.200">
    <property type="entry name" value="Superoxide dismutase, copper/zinc binding domain"/>
    <property type="match status" value="1"/>
</dbReference>
<feature type="chain" id="PRO_5009645017" description="superoxide dismutase" evidence="8">
    <location>
        <begin position="20"/>
        <end position="204"/>
    </location>
</feature>
<evidence type="ECO:0000256" key="8">
    <source>
        <dbReference type="SAM" id="SignalP"/>
    </source>
</evidence>
<evidence type="ECO:0000256" key="5">
    <source>
        <dbReference type="ARBA" id="ARBA00022525"/>
    </source>
</evidence>
<comment type="subcellular location">
    <subcellularLocation>
        <location evidence="1">Cell envelope</location>
    </subcellularLocation>
    <subcellularLocation>
        <location evidence="2">Secreted</location>
    </subcellularLocation>
</comment>
<dbReference type="EMBL" id="KV875100">
    <property type="protein sequence ID" value="OIW26708.1"/>
    <property type="molecule type" value="Genomic_DNA"/>
</dbReference>
<gene>
    <name evidence="9" type="ORF">CONLIGDRAFT_646857</name>
</gene>
<feature type="signal peptide" evidence="8">
    <location>
        <begin position="1"/>
        <end position="19"/>
    </location>
</feature>
<dbReference type="GO" id="GO:0046872">
    <property type="term" value="F:metal ion binding"/>
    <property type="evidence" value="ECO:0007669"/>
    <property type="project" value="InterPro"/>
</dbReference>
<dbReference type="SUPFAM" id="SSF49329">
    <property type="entry name" value="Cu,Zn superoxide dismutase-like"/>
    <property type="match status" value="1"/>
</dbReference>
<comment type="similarity">
    <text evidence="3">Belongs to the Cu-Zn superoxide dismutase family.</text>
</comment>
<evidence type="ECO:0000256" key="1">
    <source>
        <dbReference type="ARBA" id="ARBA00004196"/>
    </source>
</evidence>
<evidence type="ECO:0000313" key="9">
    <source>
        <dbReference type="EMBL" id="OIW26708.1"/>
    </source>
</evidence>
<keyword evidence="8" id="KW-0732">Signal</keyword>
<dbReference type="FunFam" id="2.60.40.200:FF:000007">
    <property type="entry name" value="Cell surface Cu-only superoxide dismutase 5"/>
    <property type="match status" value="1"/>
</dbReference>
<reference evidence="9 10" key="1">
    <citation type="submission" date="2016-10" db="EMBL/GenBank/DDBJ databases">
        <title>Draft genome sequence of Coniochaeta ligniaria NRRL30616, a lignocellulolytic fungus for bioabatement of inhibitors in plant biomass hydrolysates.</title>
        <authorList>
            <consortium name="DOE Joint Genome Institute"/>
            <person name="Jimenez D.J."/>
            <person name="Hector R.E."/>
            <person name="Riley R."/>
            <person name="Sun H."/>
            <person name="Grigoriev I.V."/>
            <person name="Van Elsas J.D."/>
            <person name="Nichols N.N."/>
        </authorList>
    </citation>
    <scope>NUCLEOTIDE SEQUENCE [LARGE SCALE GENOMIC DNA]</scope>
    <source>
        <strain evidence="9 10">NRRL 30616</strain>
    </source>
</reference>
<dbReference type="GO" id="GO:0004784">
    <property type="term" value="F:superoxide dismutase activity"/>
    <property type="evidence" value="ECO:0007669"/>
    <property type="project" value="UniProtKB-EC"/>
</dbReference>
<sequence>MLVSNPLLVLLSSIALASAQNVTGQLGDAQVVSNNPAGAAYQATLTGKVTGSINATSKAGKPVSFTLEVKGLPVGTGPFTSEHRLRADIRSEYHIHEKPVPTDGNCTGTGAHLDPYLRTQVPACDSSKPATCEVGDLSGKYGAIGSNSSSILKIFNDPYVALNPADKQFFGNLSFVIHDASSARIACANFTKVAVAGDGDACDD</sequence>
<evidence type="ECO:0000256" key="3">
    <source>
        <dbReference type="ARBA" id="ARBA00010457"/>
    </source>
</evidence>
<evidence type="ECO:0000256" key="7">
    <source>
        <dbReference type="ARBA" id="ARBA00049204"/>
    </source>
</evidence>
<comment type="catalytic activity">
    <reaction evidence="7">
        <text>2 superoxide + 2 H(+) = H2O2 + O2</text>
        <dbReference type="Rhea" id="RHEA:20696"/>
        <dbReference type="ChEBI" id="CHEBI:15378"/>
        <dbReference type="ChEBI" id="CHEBI:15379"/>
        <dbReference type="ChEBI" id="CHEBI:16240"/>
        <dbReference type="ChEBI" id="CHEBI:18421"/>
        <dbReference type="EC" id="1.15.1.1"/>
    </reaction>
</comment>
<keyword evidence="6" id="KW-0049">Antioxidant</keyword>
<keyword evidence="5" id="KW-0964">Secreted</keyword>
<dbReference type="InParanoid" id="A0A1J7JBT8"/>
<proteinExistence type="inferred from homology"/>
<dbReference type="EC" id="1.15.1.1" evidence="4"/>
<dbReference type="InterPro" id="IPR036423">
    <property type="entry name" value="SOD-like_Cu/Zn_dom_sf"/>
</dbReference>
<evidence type="ECO:0000256" key="6">
    <source>
        <dbReference type="ARBA" id="ARBA00022862"/>
    </source>
</evidence>
<dbReference type="GO" id="GO:0005576">
    <property type="term" value="C:extracellular region"/>
    <property type="evidence" value="ECO:0007669"/>
    <property type="project" value="UniProtKB-SubCell"/>
</dbReference>
<evidence type="ECO:0000256" key="4">
    <source>
        <dbReference type="ARBA" id="ARBA00012682"/>
    </source>
</evidence>
<dbReference type="STRING" id="1408157.A0A1J7JBT8"/>
<protein>
    <recommendedName>
        <fullName evidence="4">superoxide dismutase</fullName>
        <ecNumber evidence="4">1.15.1.1</ecNumber>
    </recommendedName>
</protein>
<keyword evidence="10" id="KW-1185">Reference proteome</keyword>
<dbReference type="AlphaFoldDB" id="A0A1J7JBT8"/>
<accession>A0A1J7JBT8</accession>
<evidence type="ECO:0000256" key="2">
    <source>
        <dbReference type="ARBA" id="ARBA00004613"/>
    </source>
</evidence>
<organism evidence="9 10">
    <name type="scientific">Coniochaeta ligniaria NRRL 30616</name>
    <dbReference type="NCBI Taxonomy" id="1408157"/>
    <lineage>
        <taxon>Eukaryota</taxon>
        <taxon>Fungi</taxon>
        <taxon>Dikarya</taxon>
        <taxon>Ascomycota</taxon>
        <taxon>Pezizomycotina</taxon>
        <taxon>Sordariomycetes</taxon>
        <taxon>Sordariomycetidae</taxon>
        <taxon>Coniochaetales</taxon>
        <taxon>Coniochaetaceae</taxon>
        <taxon>Coniochaeta</taxon>
    </lineage>
</organism>